<organism evidence="15 16">
    <name type="scientific">Solimonas terrae</name>
    <dbReference type="NCBI Taxonomy" id="1396819"/>
    <lineage>
        <taxon>Bacteria</taxon>
        <taxon>Pseudomonadati</taxon>
        <taxon>Pseudomonadota</taxon>
        <taxon>Gammaproteobacteria</taxon>
        <taxon>Nevskiales</taxon>
        <taxon>Nevskiaceae</taxon>
        <taxon>Solimonas</taxon>
    </lineage>
</organism>
<gene>
    <name evidence="15" type="ORF">G7Y85_07460</name>
</gene>
<name>A0A6M2BQU7_9GAMM</name>
<dbReference type="Proteomes" id="UP000472676">
    <property type="component" value="Unassembled WGS sequence"/>
</dbReference>
<dbReference type="GO" id="GO:0070475">
    <property type="term" value="P:rRNA base methylation"/>
    <property type="evidence" value="ECO:0007669"/>
    <property type="project" value="TreeGrafter"/>
</dbReference>
<evidence type="ECO:0000256" key="2">
    <source>
        <dbReference type="ARBA" id="ARBA00005528"/>
    </source>
</evidence>
<evidence type="ECO:0000256" key="5">
    <source>
        <dbReference type="ARBA" id="ARBA00022490"/>
    </source>
</evidence>
<dbReference type="NCBIfam" id="TIGR00046">
    <property type="entry name" value="RsmE family RNA methyltransferase"/>
    <property type="match status" value="1"/>
</dbReference>
<dbReference type="PANTHER" id="PTHR30027">
    <property type="entry name" value="RIBOSOMAL RNA SMALL SUBUNIT METHYLTRANSFERASE E"/>
    <property type="match status" value="1"/>
</dbReference>
<evidence type="ECO:0000259" key="13">
    <source>
        <dbReference type="Pfam" id="PF04452"/>
    </source>
</evidence>
<dbReference type="EMBL" id="JAAMOW010000003">
    <property type="protein sequence ID" value="NGY04595.1"/>
    <property type="molecule type" value="Genomic_DNA"/>
</dbReference>
<dbReference type="PIRSF" id="PIRSF015601">
    <property type="entry name" value="MTase_slr0722"/>
    <property type="match status" value="1"/>
</dbReference>
<evidence type="ECO:0000313" key="15">
    <source>
        <dbReference type="EMBL" id="NGY04595.1"/>
    </source>
</evidence>
<comment type="function">
    <text evidence="10 12">Specifically methylates the N3 position of the uracil ring of uridine 1498 (m3U1498) in 16S rRNA. Acts on the fully assembled 30S ribosomal subunit.</text>
</comment>
<feature type="domain" description="Ribosomal RNA small subunit methyltransferase E methyltransferase" evidence="13">
    <location>
        <begin position="76"/>
        <end position="238"/>
    </location>
</feature>
<dbReference type="SUPFAM" id="SSF75217">
    <property type="entry name" value="alpha/beta knot"/>
    <property type="match status" value="1"/>
</dbReference>
<dbReference type="InterPro" id="IPR015947">
    <property type="entry name" value="PUA-like_sf"/>
</dbReference>
<protein>
    <recommendedName>
        <fullName evidence="4 12">Ribosomal RNA small subunit methyltransferase E</fullName>
        <ecNumber evidence="3 12">2.1.1.193</ecNumber>
    </recommendedName>
</protein>
<feature type="domain" description="Ribosomal RNA small subunit methyltransferase E PUA-like" evidence="14">
    <location>
        <begin position="21"/>
        <end position="66"/>
    </location>
</feature>
<evidence type="ECO:0000256" key="11">
    <source>
        <dbReference type="ARBA" id="ARBA00047944"/>
    </source>
</evidence>
<dbReference type="GO" id="GO:0005737">
    <property type="term" value="C:cytoplasm"/>
    <property type="evidence" value="ECO:0007669"/>
    <property type="project" value="UniProtKB-SubCell"/>
</dbReference>
<keyword evidence="9 12" id="KW-0949">S-adenosyl-L-methionine</keyword>
<dbReference type="RefSeq" id="WP_166254267.1">
    <property type="nucleotide sequence ID" value="NZ_JAAMOW010000003.1"/>
</dbReference>
<dbReference type="InterPro" id="IPR046887">
    <property type="entry name" value="RsmE_PUA-like"/>
</dbReference>
<comment type="caution">
    <text evidence="15">The sequence shown here is derived from an EMBL/GenBank/DDBJ whole genome shotgun (WGS) entry which is preliminary data.</text>
</comment>
<comment type="catalytic activity">
    <reaction evidence="11 12">
        <text>uridine(1498) in 16S rRNA + S-adenosyl-L-methionine = N(3)-methyluridine(1498) in 16S rRNA + S-adenosyl-L-homocysteine + H(+)</text>
        <dbReference type="Rhea" id="RHEA:42920"/>
        <dbReference type="Rhea" id="RHEA-COMP:10283"/>
        <dbReference type="Rhea" id="RHEA-COMP:10284"/>
        <dbReference type="ChEBI" id="CHEBI:15378"/>
        <dbReference type="ChEBI" id="CHEBI:57856"/>
        <dbReference type="ChEBI" id="CHEBI:59789"/>
        <dbReference type="ChEBI" id="CHEBI:65315"/>
        <dbReference type="ChEBI" id="CHEBI:74502"/>
        <dbReference type="EC" id="2.1.1.193"/>
    </reaction>
</comment>
<evidence type="ECO:0000256" key="4">
    <source>
        <dbReference type="ARBA" id="ARBA00013673"/>
    </source>
</evidence>
<evidence type="ECO:0000256" key="3">
    <source>
        <dbReference type="ARBA" id="ARBA00012328"/>
    </source>
</evidence>
<evidence type="ECO:0000313" key="16">
    <source>
        <dbReference type="Proteomes" id="UP000472676"/>
    </source>
</evidence>
<keyword evidence="6 12" id="KW-0698">rRNA processing</keyword>
<dbReference type="InterPro" id="IPR046886">
    <property type="entry name" value="RsmE_MTase_dom"/>
</dbReference>
<evidence type="ECO:0000259" key="14">
    <source>
        <dbReference type="Pfam" id="PF20260"/>
    </source>
</evidence>
<evidence type="ECO:0000256" key="12">
    <source>
        <dbReference type="PIRNR" id="PIRNR015601"/>
    </source>
</evidence>
<evidence type="ECO:0000256" key="6">
    <source>
        <dbReference type="ARBA" id="ARBA00022552"/>
    </source>
</evidence>
<dbReference type="InterPro" id="IPR029028">
    <property type="entry name" value="Alpha/beta_knot_MTases"/>
</dbReference>
<dbReference type="InterPro" id="IPR029026">
    <property type="entry name" value="tRNA_m1G_MTases_N"/>
</dbReference>
<keyword evidence="16" id="KW-1185">Reference proteome</keyword>
<dbReference type="PANTHER" id="PTHR30027:SF3">
    <property type="entry name" value="16S RRNA (URACIL(1498)-N(3))-METHYLTRANSFERASE"/>
    <property type="match status" value="1"/>
</dbReference>
<sequence>MADPRIHITDVELLAGASLHLPDAAFRHLVQVLRLRAGERFVAFDGRGGEFAATLQDVGKRDASATLGERMPVDRESQLDLTLAQCVSKGDRMDYTLQKAVELGVTRIVPLLSSRSVVRLDAERWDKKLEHWRGVITSACEQSGRTRIPALAEVQPLANWLPAAAAAGIGLTLDPLATRSLRELPAPGSPVTLLVGPEGGLGDAELRQATAAGFIGLRMGPRILRTETAGVAAIAAMQAIWGDWR</sequence>
<dbReference type="AlphaFoldDB" id="A0A6M2BQU7"/>
<keyword evidence="7 12" id="KW-0489">Methyltransferase</keyword>
<evidence type="ECO:0000256" key="7">
    <source>
        <dbReference type="ARBA" id="ARBA00022603"/>
    </source>
</evidence>
<keyword evidence="5 12" id="KW-0963">Cytoplasm</keyword>
<comment type="similarity">
    <text evidence="2 12">Belongs to the RNA methyltransferase RsmE family.</text>
</comment>
<keyword evidence="8 12" id="KW-0808">Transferase</keyword>
<comment type="subcellular location">
    <subcellularLocation>
        <location evidence="1 12">Cytoplasm</location>
    </subcellularLocation>
</comment>
<dbReference type="Pfam" id="PF04452">
    <property type="entry name" value="Methyltrans_RNA"/>
    <property type="match status" value="1"/>
</dbReference>
<dbReference type="SUPFAM" id="SSF88697">
    <property type="entry name" value="PUA domain-like"/>
    <property type="match status" value="1"/>
</dbReference>
<dbReference type="NCBIfam" id="NF008692">
    <property type="entry name" value="PRK11713.1-5"/>
    <property type="match status" value="1"/>
</dbReference>
<dbReference type="Pfam" id="PF20260">
    <property type="entry name" value="PUA_4"/>
    <property type="match status" value="1"/>
</dbReference>
<accession>A0A6M2BQU7</accession>
<reference evidence="15 16" key="1">
    <citation type="journal article" date="2014" name="Int. J. Syst. Evol. Microbiol.">
        <title>Solimonas terrae sp. nov., isolated from soil.</title>
        <authorList>
            <person name="Kim S.J."/>
            <person name="Moon J.Y."/>
            <person name="Weon H.Y."/>
            <person name="Ahn J.H."/>
            <person name="Chen W.M."/>
            <person name="Kwon S.W."/>
        </authorList>
    </citation>
    <scope>NUCLEOTIDE SEQUENCE [LARGE SCALE GENOMIC DNA]</scope>
    <source>
        <strain evidence="15 16">KIS83-12</strain>
    </source>
</reference>
<dbReference type="EC" id="2.1.1.193" evidence="3 12"/>
<dbReference type="Gene3D" id="3.40.1280.10">
    <property type="match status" value="1"/>
</dbReference>
<evidence type="ECO:0000256" key="9">
    <source>
        <dbReference type="ARBA" id="ARBA00022691"/>
    </source>
</evidence>
<evidence type="ECO:0000256" key="8">
    <source>
        <dbReference type="ARBA" id="ARBA00022679"/>
    </source>
</evidence>
<proteinExistence type="inferred from homology"/>
<dbReference type="CDD" id="cd18084">
    <property type="entry name" value="RsmE-like"/>
    <property type="match status" value="1"/>
</dbReference>
<evidence type="ECO:0000256" key="1">
    <source>
        <dbReference type="ARBA" id="ARBA00004496"/>
    </source>
</evidence>
<dbReference type="InterPro" id="IPR006700">
    <property type="entry name" value="RsmE"/>
</dbReference>
<dbReference type="GO" id="GO:0070042">
    <property type="term" value="F:rRNA (uridine-N3-)-methyltransferase activity"/>
    <property type="evidence" value="ECO:0007669"/>
    <property type="project" value="TreeGrafter"/>
</dbReference>
<evidence type="ECO:0000256" key="10">
    <source>
        <dbReference type="ARBA" id="ARBA00025699"/>
    </source>
</evidence>